<dbReference type="InterPro" id="IPR009003">
    <property type="entry name" value="Peptidase_S1_PA"/>
</dbReference>
<name>A0AAJ7E6G6_PAPXU</name>
<sequence length="427" mass="47762">MEKVWCVIFLCLIYSAFISTQEEGEECELEEAEGVFGECKPLYMCSYASRLVNKEIKQPTVCFISSTGITYVCCPKTLYKTGILGRTFFDSINGRLMYDDIDCRYTGQFPLICCKRKPITASPRLDNRLGEDCNRQHNTKTTEACKACYTYQKPRSSNIVCPEEAGNRIAGGEPAEIEQFPHMVVLGTRVEQKADSTSADIVWIGAGTLITETFVLTAAHVLHSQDNGKIQYALLGTSNKKNVRDGILRFIIQWIRHKMYTVGSHYHDIALVELDYRVPLSKFIRPACLPVEGIVPDKIPTLMTVAGWGRTGQYADASQKLMQGDMQIQSTHICRKGLQSKYSIWDPNIMFCAKAETADTCYGDSGGPLMSPLKENSMLCGYYVVGIVSYGTVCGVNSTGAYTKVTNQGYLEWISNIVWPTRVRQNK</sequence>
<feature type="signal peptide" evidence="2">
    <location>
        <begin position="1"/>
        <end position="20"/>
    </location>
</feature>
<gene>
    <name evidence="4" type="primary">LOC106115863</name>
</gene>
<dbReference type="InterPro" id="IPR051333">
    <property type="entry name" value="CLIP_Serine_Protease"/>
</dbReference>
<dbReference type="KEGG" id="pxu:106115863"/>
<dbReference type="PANTHER" id="PTHR24260">
    <property type="match status" value="1"/>
</dbReference>
<dbReference type="PROSITE" id="PS50240">
    <property type="entry name" value="TRYPSIN_DOM"/>
    <property type="match status" value="1"/>
</dbReference>
<evidence type="ECO:0000256" key="1">
    <source>
        <dbReference type="ARBA" id="ARBA00023157"/>
    </source>
</evidence>
<dbReference type="SMART" id="SM00020">
    <property type="entry name" value="Tryp_SPc"/>
    <property type="match status" value="1"/>
</dbReference>
<keyword evidence="1" id="KW-1015">Disulfide bond</keyword>
<accession>A0AAJ7E6G6</accession>
<dbReference type="Proteomes" id="UP000694872">
    <property type="component" value="Unplaced"/>
</dbReference>
<dbReference type="InterPro" id="IPR033116">
    <property type="entry name" value="TRYPSIN_SER"/>
</dbReference>
<dbReference type="GO" id="GO:0004252">
    <property type="term" value="F:serine-type endopeptidase activity"/>
    <property type="evidence" value="ECO:0007669"/>
    <property type="project" value="InterPro"/>
</dbReference>
<evidence type="ECO:0000259" key="3">
    <source>
        <dbReference type="PROSITE" id="PS50240"/>
    </source>
</evidence>
<feature type="domain" description="Peptidase S1" evidence="3">
    <location>
        <begin position="169"/>
        <end position="419"/>
    </location>
</feature>
<feature type="chain" id="PRO_5042482679" evidence="2">
    <location>
        <begin position="21"/>
        <end position="427"/>
    </location>
</feature>
<dbReference type="InterPro" id="IPR001314">
    <property type="entry name" value="Peptidase_S1A"/>
</dbReference>
<evidence type="ECO:0000256" key="2">
    <source>
        <dbReference type="SAM" id="SignalP"/>
    </source>
</evidence>
<dbReference type="Gene3D" id="2.40.10.10">
    <property type="entry name" value="Trypsin-like serine proteases"/>
    <property type="match status" value="1"/>
</dbReference>
<evidence type="ECO:0000313" key="4">
    <source>
        <dbReference type="RefSeq" id="XP_013164927.1"/>
    </source>
</evidence>
<dbReference type="RefSeq" id="XP_013164927.1">
    <property type="nucleotide sequence ID" value="XM_013309473.1"/>
</dbReference>
<dbReference type="PRINTS" id="PR00722">
    <property type="entry name" value="CHYMOTRYPSIN"/>
</dbReference>
<dbReference type="InterPro" id="IPR001254">
    <property type="entry name" value="Trypsin_dom"/>
</dbReference>
<dbReference type="CDD" id="cd00190">
    <property type="entry name" value="Tryp_SPc"/>
    <property type="match status" value="1"/>
</dbReference>
<keyword evidence="2" id="KW-0732">Signal</keyword>
<dbReference type="PROSITE" id="PS00135">
    <property type="entry name" value="TRYPSIN_SER"/>
    <property type="match status" value="1"/>
</dbReference>
<reference evidence="4" key="1">
    <citation type="submission" date="2025-08" db="UniProtKB">
        <authorList>
            <consortium name="RefSeq"/>
        </authorList>
    </citation>
    <scope>IDENTIFICATION</scope>
</reference>
<dbReference type="InterPro" id="IPR043504">
    <property type="entry name" value="Peptidase_S1_PA_chymotrypsin"/>
</dbReference>
<dbReference type="Pfam" id="PF00089">
    <property type="entry name" value="Trypsin"/>
    <property type="match status" value="1"/>
</dbReference>
<dbReference type="GeneID" id="106115863"/>
<dbReference type="SUPFAM" id="SSF50494">
    <property type="entry name" value="Trypsin-like serine proteases"/>
    <property type="match status" value="1"/>
</dbReference>
<organism evidence="4">
    <name type="scientific">Papilio xuthus</name>
    <name type="common">Asian swallowtail butterfly</name>
    <dbReference type="NCBI Taxonomy" id="66420"/>
    <lineage>
        <taxon>Eukaryota</taxon>
        <taxon>Metazoa</taxon>
        <taxon>Ecdysozoa</taxon>
        <taxon>Arthropoda</taxon>
        <taxon>Hexapoda</taxon>
        <taxon>Insecta</taxon>
        <taxon>Pterygota</taxon>
        <taxon>Neoptera</taxon>
        <taxon>Endopterygota</taxon>
        <taxon>Lepidoptera</taxon>
        <taxon>Glossata</taxon>
        <taxon>Ditrysia</taxon>
        <taxon>Papilionoidea</taxon>
        <taxon>Papilionidae</taxon>
        <taxon>Papilioninae</taxon>
        <taxon>Papilio</taxon>
    </lineage>
</organism>
<dbReference type="PANTHER" id="PTHR24260:SF147">
    <property type="entry name" value="EG:BACR7A4.3 PROTEIN-RELATED"/>
    <property type="match status" value="1"/>
</dbReference>
<dbReference type="GO" id="GO:0006508">
    <property type="term" value="P:proteolysis"/>
    <property type="evidence" value="ECO:0007669"/>
    <property type="project" value="InterPro"/>
</dbReference>
<dbReference type="AlphaFoldDB" id="A0AAJ7E6G6"/>
<proteinExistence type="predicted"/>
<protein>
    <submittedName>
        <fullName evidence="4">Venom protease-like</fullName>
    </submittedName>
</protein>